<organism evidence="4 5">
    <name type="scientific">Hypsibius exemplaris</name>
    <name type="common">Freshwater tardigrade</name>
    <dbReference type="NCBI Taxonomy" id="2072580"/>
    <lineage>
        <taxon>Eukaryota</taxon>
        <taxon>Metazoa</taxon>
        <taxon>Ecdysozoa</taxon>
        <taxon>Tardigrada</taxon>
        <taxon>Eutardigrada</taxon>
        <taxon>Parachela</taxon>
        <taxon>Hypsibioidea</taxon>
        <taxon>Hypsibiidae</taxon>
        <taxon>Hypsibius</taxon>
    </lineage>
</organism>
<feature type="domain" description="BTB" evidence="3">
    <location>
        <begin position="76"/>
        <end position="145"/>
    </location>
</feature>
<feature type="region of interest" description="Disordered" evidence="2">
    <location>
        <begin position="28"/>
        <end position="47"/>
    </location>
</feature>
<dbReference type="EMBL" id="MTYJ01000045">
    <property type="protein sequence ID" value="OQV18857.1"/>
    <property type="molecule type" value="Genomic_DNA"/>
</dbReference>
<dbReference type="InterPro" id="IPR011333">
    <property type="entry name" value="SKP1/BTB/POZ_sf"/>
</dbReference>
<accession>A0A1W0WUM6</accession>
<dbReference type="OrthoDB" id="10249567at2759"/>
<dbReference type="InterPro" id="IPR000210">
    <property type="entry name" value="BTB/POZ_dom"/>
</dbReference>
<dbReference type="Gene3D" id="3.30.710.10">
    <property type="entry name" value="Potassium Channel Kv1.1, Chain A"/>
    <property type="match status" value="1"/>
</dbReference>
<evidence type="ECO:0000313" key="4">
    <source>
        <dbReference type="EMBL" id="OQV18857.1"/>
    </source>
</evidence>
<evidence type="ECO:0000313" key="5">
    <source>
        <dbReference type="Proteomes" id="UP000192578"/>
    </source>
</evidence>
<sequence>MAYSKNFEKKDGGKCSFWRSASRPHASPYPNAYKTESPTQSGRMSSTPELRVALEKFRCAIKGLGKELFTMLPEFTDTILVASDGDVPAHRVVLAARSTVMKDWFLLRGVRKEADGVKEGTDRIILDGHSKDEVETFLELLYTGDSAKFADHIRAIFLLAQKYQVEDVMALAEAGLYMSLNTDNAVDLFLLATGEKDDALSTAVVQFIEKPVNKILHGA</sequence>
<dbReference type="PANTHER" id="PTHR47274:SF1">
    <property type="entry name" value="BTB_POZ DOMAIN CONTAINING PROTEIN, EXPRESSED"/>
    <property type="match status" value="1"/>
</dbReference>
<dbReference type="AlphaFoldDB" id="A0A1W0WUM6"/>
<protein>
    <recommendedName>
        <fullName evidence="3">BTB domain-containing protein</fullName>
    </recommendedName>
</protein>
<dbReference type="SMART" id="SM00225">
    <property type="entry name" value="BTB"/>
    <property type="match status" value="1"/>
</dbReference>
<dbReference type="PROSITE" id="PS50097">
    <property type="entry name" value="BTB"/>
    <property type="match status" value="1"/>
</dbReference>
<dbReference type="PANTHER" id="PTHR47274">
    <property type="entry name" value="BTB/POZ DOMAIN CONTAINING PROTEIN, EXPRESSED-RELATED"/>
    <property type="match status" value="1"/>
</dbReference>
<evidence type="ECO:0000259" key="3">
    <source>
        <dbReference type="PROSITE" id="PS50097"/>
    </source>
</evidence>
<comment type="function">
    <text evidence="1">May act as a substrate-specific adapter of an E3 ubiquitin-protein ligase complex (CUL3-RBX1-BTB) which mediates the ubiquitination and subsequent proteasomal degradation of target proteins.</text>
</comment>
<name>A0A1W0WUM6_HYPEX</name>
<evidence type="ECO:0000256" key="1">
    <source>
        <dbReference type="ARBA" id="ARBA00002668"/>
    </source>
</evidence>
<feature type="compositionally biased region" description="Polar residues" evidence="2">
    <location>
        <begin position="34"/>
        <end position="47"/>
    </location>
</feature>
<dbReference type="CDD" id="cd18186">
    <property type="entry name" value="BTB_POZ_ZBTB_KLHL-like"/>
    <property type="match status" value="1"/>
</dbReference>
<keyword evidence="5" id="KW-1185">Reference proteome</keyword>
<dbReference type="InterPro" id="IPR044784">
    <property type="entry name" value="At1g01640-like"/>
</dbReference>
<comment type="caution">
    <text evidence="4">The sequence shown here is derived from an EMBL/GenBank/DDBJ whole genome shotgun (WGS) entry which is preliminary data.</text>
</comment>
<reference evidence="5" key="1">
    <citation type="submission" date="2017-01" db="EMBL/GenBank/DDBJ databases">
        <title>Comparative genomics of anhydrobiosis in the tardigrade Hypsibius dujardini.</title>
        <authorList>
            <person name="Yoshida Y."/>
            <person name="Koutsovoulos G."/>
            <person name="Laetsch D."/>
            <person name="Stevens L."/>
            <person name="Kumar S."/>
            <person name="Horikawa D."/>
            <person name="Ishino K."/>
            <person name="Komine S."/>
            <person name="Tomita M."/>
            <person name="Blaxter M."/>
            <person name="Arakawa K."/>
        </authorList>
    </citation>
    <scope>NUCLEOTIDE SEQUENCE [LARGE SCALE GENOMIC DNA]</scope>
    <source>
        <strain evidence="5">Z151</strain>
    </source>
</reference>
<dbReference type="SUPFAM" id="SSF54695">
    <property type="entry name" value="POZ domain"/>
    <property type="match status" value="1"/>
</dbReference>
<evidence type="ECO:0000256" key="2">
    <source>
        <dbReference type="SAM" id="MobiDB-lite"/>
    </source>
</evidence>
<gene>
    <name evidence="4" type="ORF">BV898_07111</name>
</gene>
<dbReference type="Proteomes" id="UP000192578">
    <property type="component" value="Unassembled WGS sequence"/>
</dbReference>
<dbReference type="Pfam" id="PF00651">
    <property type="entry name" value="BTB"/>
    <property type="match status" value="1"/>
</dbReference>
<proteinExistence type="predicted"/>